<organism evidence="1 2">
    <name type="scientific">Diploptera punctata</name>
    <name type="common">Pacific beetle cockroach</name>
    <dbReference type="NCBI Taxonomy" id="6984"/>
    <lineage>
        <taxon>Eukaryota</taxon>
        <taxon>Metazoa</taxon>
        <taxon>Ecdysozoa</taxon>
        <taxon>Arthropoda</taxon>
        <taxon>Hexapoda</taxon>
        <taxon>Insecta</taxon>
        <taxon>Pterygota</taxon>
        <taxon>Neoptera</taxon>
        <taxon>Polyneoptera</taxon>
        <taxon>Dictyoptera</taxon>
        <taxon>Blattodea</taxon>
        <taxon>Blaberoidea</taxon>
        <taxon>Blaberidae</taxon>
        <taxon>Diplopterinae</taxon>
        <taxon>Diploptera</taxon>
    </lineage>
</organism>
<reference evidence="1" key="2">
    <citation type="submission" date="2023-05" db="EMBL/GenBank/DDBJ databases">
        <authorList>
            <person name="Fouks B."/>
        </authorList>
    </citation>
    <scope>NUCLEOTIDE SEQUENCE</scope>
    <source>
        <strain evidence="1">Stay&amp;Tobe</strain>
        <tissue evidence="1">Testes</tissue>
    </source>
</reference>
<dbReference type="Proteomes" id="UP001233999">
    <property type="component" value="Unassembled WGS sequence"/>
</dbReference>
<comment type="caution">
    <text evidence="1">The sequence shown here is derived from an EMBL/GenBank/DDBJ whole genome shotgun (WGS) entry which is preliminary data.</text>
</comment>
<dbReference type="EMBL" id="JASPKZ010007475">
    <property type="protein sequence ID" value="KAJ9584060.1"/>
    <property type="molecule type" value="Genomic_DNA"/>
</dbReference>
<sequence>VMLRSLANHRMELTLTSRNMFKKKSTLILRLEYLNCIRLAFRLFFPKLELAFSVNRLASA</sequence>
<feature type="non-terminal residue" evidence="1">
    <location>
        <position position="1"/>
    </location>
</feature>
<name>A0AAD7ZNR3_DIPPU</name>
<evidence type="ECO:0000313" key="2">
    <source>
        <dbReference type="Proteomes" id="UP001233999"/>
    </source>
</evidence>
<protein>
    <submittedName>
        <fullName evidence="1">Uncharacterized protein</fullName>
    </submittedName>
</protein>
<evidence type="ECO:0000313" key="1">
    <source>
        <dbReference type="EMBL" id="KAJ9584060.1"/>
    </source>
</evidence>
<feature type="non-terminal residue" evidence="1">
    <location>
        <position position="60"/>
    </location>
</feature>
<accession>A0AAD7ZNR3</accession>
<reference evidence="1" key="1">
    <citation type="journal article" date="2023" name="IScience">
        <title>Live-bearing cockroach genome reveals convergent evolutionary mechanisms linked to viviparity in insects and beyond.</title>
        <authorList>
            <person name="Fouks B."/>
            <person name="Harrison M.C."/>
            <person name="Mikhailova A.A."/>
            <person name="Marchal E."/>
            <person name="English S."/>
            <person name="Carruthers M."/>
            <person name="Jennings E.C."/>
            <person name="Chiamaka E.L."/>
            <person name="Frigard R.A."/>
            <person name="Pippel M."/>
            <person name="Attardo G.M."/>
            <person name="Benoit J.B."/>
            <person name="Bornberg-Bauer E."/>
            <person name="Tobe S.S."/>
        </authorList>
    </citation>
    <scope>NUCLEOTIDE SEQUENCE</scope>
    <source>
        <strain evidence="1">Stay&amp;Tobe</strain>
    </source>
</reference>
<keyword evidence="2" id="KW-1185">Reference proteome</keyword>
<proteinExistence type="predicted"/>
<dbReference type="AlphaFoldDB" id="A0AAD7ZNR3"/>
<gene>
    <name evidence="1" type="ORF">L9F63_021597</name>
</gene>